<dbReference type="AlphaFoldDB" id="A0A4Y9FQW5"/>
<organism evidence="1 2">
    <name type="scientific">Streptococcus acidominimus</name>
    <dbReference type="NCBI Taxonomy" id="1326"/>
    <lineage>
        <taxon>Bacteria</taxon>
        <taxon>Bacillati</taxon>
        <taxon>Bacillota</taxon>
        <taxon>Bacilli</taxon>
        <taxon>Lactobacillales</taxon>
        <taxon>Streptococcaceae</taxon>
        <taxon>Streptococcus</taxon>
    </lineage>
</organism>
<evidence type="ECO:0000313" key="2">
    <source>
        <dbReference type="Proteomes" id="UP000297747"/>
    </source>
</evidence>
<gene>
    <name evidence="1" type="ORF">E4U01_04560</name>
</gene>
<proteinExistence type="predicted"/>
<dbReference type="Proteomes" id="UP000297747">
    <property type="component" value="Unassembled WGS sequence"/>
</dbReference>
<comment type="caution">
    <text evidence="1">The sequence shown here is derived from an EMBL/GenBank/DDBJ whole genome shotgun (WGS) entry which is preliminary data.</text>
</comment>
<accession>A0A4Y9FQW5</accession>
<dbReference type="RefSeq" id="WP_135052729.1">
    <property type="nucleotide sequence ID" value="NZ_CAKOCW010000034.1"/>
</dbReference>
<dbReference type="EMBL" id="SPQA01000012">
    <property type="protein sequence ID" value="TFU30893.1"/>
    <property type="molecule type" value="Genomic_DNA"/>
</dbReference>
<sequence length="61" mass="7183">MQFGISSAEVRLVAYFLSQRSLLDDDPKYEEGYRKAVEDMKELLSEKVRQNMERVREEVGL</sequence>
<protein>
    <submittedName>
        <fullName evidence="1">Uncharacterized protein</fullName>
    </submittedName>
</protein>
<name>A0A4Y9FQW5_STRAI</name>
<evidence type="ECO:0000313" key="1">
    <source>
        <dbReference type="EMBL" id="TFU30893.1"/>
    </source>
</evidence>
<reference evidence="1 2" key="1">
    <citation type="submission" date="2019-03" db="EMBL/GenBank/DDBJ databases">
        <title>Diversity of the mouse oral microbiome.</title>
        <authorList>
            <person name="Joseph S."/>
            <person name="Aduse-Opoku J."/>
            <person name="Curtis M."/>
            <person name="Wade W."/>
            <person name="Hashim A."/>
        </authorList>
    </citation>
    <scope>NUCLEOTIDE SEQUENCE [LARGE SCALE GENOMIC DNA]</scope>
    <source>
        <strain evidence="1 2">HT4</strain>
    </source>
</reference>